<protein>
    <submittedName>
        <fullName evidence="1">Uncharacterized protein</fullName>
    </submittedName>
</protein>
<proteinExistence type="predicted"/>
<sequence>MYIDDTISTVKSLVGFTDVTDICRSVMYTEFNTLIVEIKNLSMEVNFMDSSDGLGRSKNNIGADIQVSIVLAGIVDSVRGRIHHRTVFRGTV</sequence>
<evidence type="ECO:0000313" key="6">
    <source>
        <dbReference type="Proteomes" id="UP000283765"/>
    </source>
</evidence>
<evidence type="ECO:0000313" key="3">
    <source>
        <dbReference type="EMBL" id="RGU19913.1"/>
    </source>
</evidence>
<dbReference type="EMBL" id="QRXR01000033">
    <property type="protein sequence ID" value="RGU19913.1"/>
    <property type="molecule type" value="Genomic_DNA"/>
</dbReference>
<dbReference type="AlphaFoldDB" id="A0A3E4WYA8"/>
<dbReference type="Proteomes" id="UP000260758">
    <property type="component" value="Unassembled WGS sequence"/>
</dbReference>
<dbReference type="Proteomes" id="UP000283765">
    <property type="component" value="Unassembled WGS sequence"/>
</dbReference>
<dbReference type="EMBL" id="QSTI01000018">
    <property type="protein sequence ID" value="RGM47172.1"/>
    <property type="molecule type" value="Genomic_DNA"/>
</dbReference>
<gene>
    <name evidence="3" type="ORF">DWW89_14655</name>
    <name evidence="2" type="ORF">DXB99_18245</name>
    <name evidence="1" type="ORF">DXC13_10855</name>
</gene>
<dbReference type="EMBL" id="QSTP01000034">
    <property type="protein sequence ID" value="RGM65980.1"/>
    <property type="molecule type" value="Genomic_DNA"/>
</dbReference>
<organism evidence="1 4">
    <name type="scientific">Agathobacter rectalis</name>
    <dbReference type="NCBI Taxonomy" id="39491"/>
    <lineage>
        <taxon>Bacteria</taxon>
        <taxon>Bacillati</taxon>
        <taxon>Bacillota</taxon>
        <taxon>Clostridia</taxon>
        <taxon>Lachnospirales</taxon>
        <taxon>Lachnospiraceae</taxon>
        <taxon>Agathobacter</taxon>
    </lineage>
</organism>
<dbReference type="Proteomes" id="UP000260717">
    <property type="component" value="Unassembled WGS sequence"/>
</dbReference>
<name>A0A3E4WYA8_9FIRM</name>
<evidence type="ECO:0000313" key="1">
    <source>
        <dbReference type="EMBL" id="RGM47172.1"/>
    </source>
</evidence>
<accession>A0A3E4WYA8</accession>
<evidence type="ECO:0000313" key="4">
    <source>
        <dbReference type="Proteomes" id="UP000260717"/>
    </source>
</evidence>
<comment type="caution">
    <text evidence="1">The sequence shown here is derived from an EMBL/GenBank/DDBJ whole genome shotgun (WGS) entry which is preliminary data.</text>
</comment>
<evidence type="ECO:0000313" key="2">
    <source>
        <dbReference type="EMBL" id="RGM65980.1"/>
    </source>
</evidence>
<reference evidence="4 5" key="1">
    <citation type="submission" date="2018-08" db="EMBL/GenBank/DDBJ databases">
        <title>A genome reference for cultivated species of the human gut microbiota.</title>
        <authorList>
            <person name="Zou Y."/>
            <person name="Xue W."/>
            <person name="Luo G."/>
        </authorList>
    </citation>
    <scope>NUCLEOTIDE SEQUENCE [LARGE SCALE GENOMIC DNA]</scope>
    <source>
        <strain evidence="3 6">AF17-27</strain>
        <strain evidence="2 5">OM07-13</strain>
        <strain evidence="1 4">OM08-12AT</strain>
    </source>
</reference>
<evidence type="ECO:0000313" key="5">
    <source>
        <dbReference type="Proteomes" id="UP000260758"/>
    </source>
</evidence>